<dbReference type="InterPro" id="IPR015424">
    <property type="entry name" value="PyrdxlP-dep_Trfase"/>
</dbReference>
<dbReference type="Gene3D" id="3.90.1150.10">
    <property type="entry name" value="Aspartate Aminotransferase, domain 1"/>
    <property type="match status" value="1"/>
</dbReference>
<dbReference type="Gene3D" id="3.40.640.10">
    <property type="entry name" value="Type I PLP-dependent aspartate aminotransferase-like (Major domain)"/>
    <property type="match status" value="1"/>
</dbReference>
<accession>A0A3G8ZIA2</accession>
<sequence length="176" mass="18592">MGAALRDIQGVATTPGCGGSSGQIYGGSLAPLSYAQPLTLVRGEGVWLYDDHGNRYLDGYNNVPVLGHAHPAVAQAIGRQQALLNVNTRYLHPNVVELAERLIATMPPGLDTCIFVNSGTEAVDLAWRMATEFTGYTGAIITDWSYHGISAAVSDFSSNDWPAGFSPGHVATFAPS</sequence>
<evidence type="ECO:0000313" key="4">
    <source>
        <dbReference type="Proteomes" id="UP000268084"/>
    </source>
</evidence>
<dbReference type="PANTHER" id="PTHR45688:SF13">
    <property type="entry name" value="ALANINE--GLYOXYLATE AMINOTRANSFERASE 2-LIKE"/>
    <property type="match status" value="1"/>
</dbReference>
<dbReference type="GO" id="GO:0008483">
    <property type="term" value="F:transaminase activity"/>
    <property type="evidence" value="ECO:0007669"/>
    <property type="project" value="UniProtKB-KW"/>
</dbReference>
<dbReference type="KEGG" id="nak:EH165_01935"/>
<reference evidence="3 4" key="2">
    <citation type="submission" date="2018-12" db="EMBL/GenBank/DDBJ databases">
        <title>Nakamurella antarcticus sp. nov., isolated from Antarctica South Shetland Islands soil.</title>
        <authorList>
            <person name="Peng F."/>
        </authorList>
    </citation>
    <scope>NUCLEOTIDE SEQUENCE [LARGE SCALE GENOMIC DNA]</scope>
    <source>
        <strain evidence="3 4">S14-144</strain>
    </source>
</reference>
<keyword evidence="3" id="KW-0808">Transferase</keyword>
<dbReference type="InterPro" id="IPR005814">
    <property type="entry name" value="Aminotrans_3"/>
</dbReference>
<dbReference type="InterPro" id="IPR015421">
    <property type="entry name" value="PyrdxlP-dep_Trfase_major"/>
</dbReference>
<evidence type="ECO:0000313" key="3">
    <source>
        <dbReference type="EMBL" id="AZI57109.1"/>
    </source>
</evidence>
<gene>
    <name evidence="3" type="ORF">EH165_01935</name>
</gene>
<dbReference type="OrthoDB" id="9801834at2"/>
<dbReference type="AlphaFoldDB" id="A0A3G8ZIA2"/>
<protein>
    <submittedName>
        <fullName evidence="3">Aminotransferase class III-fold pyridoxal phosphate-dependent enzyme</fullName>
    </submittedName>
</protein>
<reference evidence="3 4" key="1">
    <citation type="submission" date="2018-11" db="EMBL/GenBank/DDBJ databases">
        <authorList>
            <person name="Da X."/>
        </authorList>
    </citation>
    <scope>NUCLEOTIDE SEQUENCE [LARGE SCALE GENOMIC DNA]</scope>
    <source>
        <strain evidence="3 4">S14-144</strain>
    </source>
</reference>
<evidence type="ECO:0000256" key="2">
    <source>
        <dbReference type="ARBA" id="ARBA00022898"/>
    </source>
</evidence>
<dbReference type="InterPro" id="IPR015422">
    <property type="entry name" value="PyrdxlP-dep_Trfase_small"/>
</dbReference>
<keyword evidence="2" id="KW-0663">Pyridoxal phosphate</keyword>
<dbReference type="Pfam" id="PF00202">
    <property type="entry name" value="Aminotran_3"/>
    <property type="match status" value="1"/>
</dbReference>
<dbReference type="SUPFAM" id="SSF53383">
    <property type="entry name" value="PLP-dependent transferases"/>
    <property type="match status" value="1"/>
</dbReference>
<name>A0A3G8ZIA2_9ACTN</name>
<keyword evidence="3" id="KW-0032">Aminotransferase</keyword>
<comment type="similarity">
    <text evidence="1">Belongs to the class-III pyridoxal-phosphate-dependent aminotransferase family.</text>
</comment>
<organism evidence="3 4">
    <name type="scientific">Nakamurella antarctica</name>
    <dbReference type="NCBI Taxonomy" id="1902245"/>
    <lineage>
        <taxon>Bacteria</taxon>
        <taxon>Bacillati</taxon>
        <taxon>Actinomycetota</taxon>
        <taxon>Actinomycetes</taxon>
        <taxon>Nakamurellales</taxon>
        <taxon>Nakamurellaceae</taxon>
        <taxon>Nakamurella</taxon>
    </lineage>
</organism>
<proteinExistence type="inferred from homology"/>
<keyword evidence="4" id="KW-1185">Reference proteome</keyword>
<dbReference type="Proteomes" id="UP000268084">
    <property type="component" value="Chromosome"/>
</dbReference>
<evidence type="ECO:0000256" key="1">
    <source>
        <dbReference type="ARBA" id="ARBA00008954"/>
    </source>
</evidence>
<dbReference type="PANTHER" id="PTHR45688">
    <property type="match status" value="1"/>
</dbReference>
<dbReference type="GO" id="GO:0030170">
    <property type="term" value="F:pyridoxal phosphate binding"/>
    <property type="evidence" value="ECO:0007669"/>
    <property type="project" value="InterPro"/>
</dbReference>
<dbReference type="EMBL" id="CP034170">
    <property type="protein sequence ID" value="AZI57109.1"/>
    <property type="molecule type" value="Genomic_DNA"/>
</dbReference>